<dbReference type="AlphaFoldDB" id="A0A974GWV5"/>
<keyword evidence="10" id="KW-1185">Reference proteome</keyword>
<feature type="binding site" evidence="8">
    <location>
        <position position="180"/>
    </location>
    <ligand>
        <name>ATP</name>
        <dbReference type="ChEBI" id="CHEBI:30616"/>
    </ligand>
</feature>
<comment type="caution">
    <text evidence="9">The sequence shown here is derived from an EMBL/GenBank/DDBJ whole genome shotgun (WGS) entry which is preliminary data.</text>
</comment>
<sequence>MSDRELKIKTGWNLDNSYTNLPEIFYRKIYPVPVRSPYMIVLNNTLAKTLGLNIEELNSQDGVFTLAGNSIPEGSIPIAQAYSGHQFSHFTMLGDGRAVLLGEQITPDNKRLDIQLKGSGITPFSRGGDGRAALGPMLREYIISESMNSFKIPTTRSLAVVETGEPVYRETALKGAVLTRVASSHIRVGTFQYAANWGSEDDLRALADYTINRHFSYINKDKEKYLLLLEEIIKRQASLISKWQLVGFIHGVMNTDNMSVSGETIDYGPCAFMDTYDPDTVFSSIDTAGRYSYKNQPKIGEWNLLRLAEALISILHDDEETAVKMAQDAVSKFYVLFINNYYEGMRAKIGLFNEEKDDVSLINSLLDLMRRYEADYTYTFNALTENKLEDTILHGNSEFMNWYNTWQARLLKQQRTKEETKQLMRSSNPSIIPRNYLVENALNEAIHNENYSVMNNLLSAVSNPYSDNKEYEEYKKLPPPTACPYRTFCGT</sequence>
<comment type="catalytic activity">
    <reaction evidence="8">
        <text>L-seryl-[protein] + UTP = O-(5'-uridylyl)-L-seryl-[protein] + diphosphate</text>
        <dbReference type="Rhea" id="RHEA:64604"/>
        <dbReference type="Rhea" id="RHEA-COMP:9863"/>
        <dbReference type="Rhea" id="RHEA-COMP:16635"/>
        <dbReference type="ChEBI" id="CHEBI:29999"/>
        <dbReference type="ChEBI" id="CHEBI:33019"/>
        <dbReference type="ChEBI" id="CHEBI:46398"/>
        <dbReference type="ChEBI" id="CHEBI:156051"/>
    </reaction>
</comment>
<comment type="catalytic activity">
    <reaction evidence="8">
        <text>L-seryl-[protein] + ATP = 3-O-(5'-adenylyl)-L-seryl-[protein] + diphosphate</text>
        <dbReference type="Rhea" id="RHEA:58120"/>
        <dbReference type="Rhea" id="RHEA-COMP:9863"/>
        <dbReference type="Rhea" id="RHEA-COMP:15073"/>
        <dbReference type="ChEBI" id="CHEBI:29999"/>
        <dbReference type="ChEBI" id="CHEBI:30616"/>
        <dbReference type="ChEBI" id="CHEBI:33019"/>
        <dbReference type="ChEBI" id="CHEBI:142516"/>
        <dbReference type="EC" id="2.7.7.108"/>
    </reaction>
</comment>
<feature type="binding site" evidence="8">
    <location>
        <position position="130"/>
    </location>
    <ligand>
        <name>ATP</name>
        <dbReference type="ChEBI" id="CHEBI:30616"/>
    </ligand>
</feature>
<comment type="cofactor">
    <cofactor evidence="8">
        <name>Mg(2+)</name>
        <dbReference type="ChEBI" id="CHEBI:18420"/>
    </cofactor>
    <cofactor evidence="8">
        <name>Mn(2+)</name>
        <dbReference type="ChEBI" id="CHEBI:29035"/>
    </cofactor>
</comment>
<feature type="binding site" evidence="8">
    <location>
        <position position="96"/>
    </location>
    <ligand>
        <name>ATP</name>
        <dbReference type="ChEBI" id="CHEBI:30616"/>
    </ligand>
</feature>
<dbReference type="EMBL" id="JACBNQ010000014">
    <property type="protein sequence ID" value="NYB74858.1"/>
    <property type="molecule type" value="Genomic_DNA"/>
</dbReference>
<comment type="catalytic activity">
    <reaction evidence="8">
        <text>L-tyrosyl-[protein] + ATP = O-(5'-adenylyl)-L-tyrosyl-[protein] + diphosphate</text>
        <dbReference type="Rhea" id="RHEA:54288"/>
        <dbReference type="Rhea" id="RHEA-COMP:10136"/>
        <dbReference type="Rhea" id="RHEA-COMP:13846"/>
        <dbReference type="ChEBI" id="CHEBI:30616"/>
        <dbReference type="ChEBI" id="CHEBI:33019"/>
        <dbReference type="ChEBI" id="CHEBI:46858"/>
        <dbReference type="ChEBI" id="CHEBI:83624"/>
        <dbReference type="EC" id="2.7.7.108"/>
    </reaction>
</comment>
<comment type="catalytic activity">
    <reaction evidence="8">
        <text>L-histidyl-[protein] + UTP = N(tele)-(5'-uridylyl)-L-histidyl-[protein] + diphosphate</text>
        <dbReference type="Rhea" id="RHEA:83891"/>
        <dbReference type="Rhea" id="RHEA-COMP:9745"/>
        <dbReference type="Rhea" id="RHEA-COMP:20239"/>
        <dbReference type="ChEBI" id="CHEBI:29979"/>
        <dbReference type="ChEBI" id="CHEBI:33019"/>
        <dbReference type="ChEBI" id="CHEBI:46398"/>
        <dbReference type="ChEBI" id="CHEBI:233474"/>
    </reaction>
</comment>
<dbReference type="InterPro" id="IPR003846">
    <property type="entry name" value="SelO"/>
</dbReference>
<comment type="catalytic activity">
    <reaction evidence="8">
        <text>L-threonyl-[protein] + ATP = 3-O-(5'-adenylyl)-L-threonyl-[protein] + diphosphate</text>
        <dbReference type="Rhea" id="RHEA:54292"/>
        <dbReference type="Rhea" id="RHEA-COMP:11060"/>
        <dbReference type="Rhea" id="RHEA-COMP:13847"/>
        <dbReference type="ChEBI" id="CHEBI:30013"/>
        <dbReference type="ChEBI" id="CHEBI:30616"/>
        <dbReference type="ChEBI" id="CHEBI:33019"/>
        <dbReference type="ChEBI" id="CHEBI:138113"/>
        <dbReference type="EC" id="2.7.7.108"/>
    </reaction>
</comment>
<dbReference type="GO" id="GO:0000287">
    <property type="term" value="F:magnesium ion binding"/>
    <property type="evidence" value="ECO:0007669"/>
    <property type="project" value="UniProtKB-UniRule"/>
</dbReference>
<dbReference type="HAMAP" id="MF_00692">
    <property type="entry name" value="SelO"/>
    <property type="match status" value="1"/>
</dbReference>
<evidence type="ECO:0000256" key="5">
    <source>
        <dbReference type="ARBA" id="ARBA00022741"/>
    </source>
</evidence>
<dbReference type="GO" id="GO:0005524">
    <property type="term" value="F:ATP binding"/>
    <property type="evidence" value="ECO:0007669"/>
    <property type="project" value="UniProtKB-UniRule"/>
</dbReference>
<dbReference type="EC" id="2.7.7.108" evidence="8"/>
<reference evidence="9" key="1">
    <citation type="submission" date="2020-07" db="EMBL/GenBank/DDBJ databases">
        <title>Genomic analysis of a strain of Sedimentibacter Hydroxybenzoicus DSM7310.</title>
        <authorList>
            <person name="Ma S."/>
        </authorList>
    </citation>
    <scope>NUCLEOTIDE SEQUENCE</scope>
    <source>
        <strain evidence="9">DSM 7310</strain>
    </source>
</reference>
<evidence type="ECO:0000256" key="7">
    <source>
        <dbReference type="ARBA" id="ARBA00022842"/>
    </source>
</evidence>
<evidence type="ECO:0000256" key="2">
    <source>
        <dbReference type="ARBA" id="ARBA00022679"/>
    </source>
</evidence>
<comment type="similarity">
    <text evidence="1 8">Belongs to the SELO family.</text>
</comment>
<feature type="binding site" evidence="8">
    <location>
        <position position="117"/>
    </location>
    <ligand>
        <name>ATP</name>
        <dbReference type="ChEBI" id="CHEBI:30616"/>
    </ligand>
</feature>
<feature type="binding site" evidence="8">
    <location>
        <position position="97"/>
    </location>
    <ligand>
        <name>ATP</name>
        <dbReference type="ChEBI" id="CHEBI:30616"/>
    </ligand>
</feature>
<feature type="binding site" evidence="8">
    <location>
        <position position="257"/>
    </location>
    <ligand>
        <name>Mg(2+)</name>
        <dbReference type="ChEBI" id="CHEBI:18420"/>
    </ligand>
</feature>
<feature type="binding site" evidence="8">
    <location>
        <position position="129"/>
    </location>
    <ligand>
        <name>ATP</name>
        <dbReference type="ChEBI" id="CHEBI:30616"/>
    </ligand>
</feature>
<evidence type="ECO:0000256" key="1">
    <source>
        <dbReference type="ARBA" id="ARBA00009747"/>
    </source>
</evidence>
<gene>
    <name evidence="8" type="primary">ydiU</name>
    <name evidence="8" type="synonym">selO</name>
    <name evidence="9" type="ORF">HZF24_11990</name>
</gene>
<protein>
    <recommendedName>
        <fullName evidence="8">Protein nucleotidyltransferase YdiU</fullName>
        <ecNumber evidence="8">2.7.7.-</ecNumber>
    </recommendedName>
    <alternativeName>
        <fullName evidence="8">Protein adenylyltransferase YdiU</fullName>
        <ecNumber evidence="8">2.7.7.108</ecNumber>
    </alternativeName>
    <alternativeName>
        <fullName evidence="8">Protein uridylyltransferase YdiU</fullName>
        <ecNumber evidence="8">2.7.7.-</ecNumber>
    </alternativeName>
</protein>
<dbReference type="GO" id="GO:0030145">
    <property type="term" value="F:manganese ion binding"/>
    <property type="evidence" value="ECO:0007669"/>
    <property type="project" value="UniProtKB-UniRule"/>
</dbReference>
<dbReference type="NCBIfam" id="NF000658">
    <property type="entry name" value="PRK00029.1"/>
    <property type="match status" value="1"/>
</dbReference>
<comment type="function">
    <text evidence="8">Nucleotidyltransferase involved in the post-translational modification of proteins. It can catalyze the addition of adenosine monophosphate (AMP) or uridine monophosphate (UMP) to a protein, resulting in modifications known as AMPylation and UMPylation.</text>
</comment>
<evidence type="ECO:0000256" key="6">
    <source>
        <dbReference type="ARBA" id="ARBA00022840"/>
    </source>
</evidence>
<dbReference type="PANTHER" id="PTHR32057:SF14">
    <property type="entry name" value="PROTEIN ADENYLYLTRANSFERASE SELO, MITOCHONDRIAL"/>
    <property type="match status" value="1"/>
</dbReference>
<accession>A0A974GWV5</accession>
<feature type="binding site" evidence="8">
    <location>
        <position position="187"/>
    </location>
    <ligand>
        <name>ATP</name>
        <dbReference type="ChEBI" id="CHEBI:30616"/>
    </ligand>
</feature>
<proteinExistence type="inferred from homology"/>
<keyword evidence="6 8" id="KW-0067">ATP-binding</keyword>
<feature type="binding site" evidence="8">
    <location>
        <position position="266"/>
    </location>
    <ligand>
        <name>Mg(2+)</name>
        <dbReference type="ChEBI" id="CHEBI:18420"/>
    </ligand>
</feature>
<keyword evidence="2 8" id="KW-0808">Transferase</keyword>
<dbReference type="EC" id="2.7.7.-" evidence="8"/>
<dbReference type="Pfam" id="PF02696">
    <property type="entry name" value="SelO"/>
    <property type="match status" value="1"/>
</dbReference>
<dbReference type="PANTHER" id="PTHR32057">
    <property type="entry name" value="PROTEIN ADENYLYLTRANSFERASE SELO, MITOCHONDRIAL"/>
    <property type="match status" value="1"/>
</dbReference>
<keyword evidence="7 8" id="KW-0460">Magnesium</keyword>
<dbReference type="GO" id="GO:0070733">
    <property type="term" value="F:AMPylase activity"/>
    <property type="evidence" value="ECO:0007669"/>
    <property type="project" value="UniProtKB-EC"/>
</dbReference>
<name>A0A974GWV5_SEDHY</name>
<keyword evidence="5 8" id="KW-0547">Nucleotide-binding</keyword>
<dbReference type="Proteomes" id="UP000611629">
    <property type="component" value="Unassembled WGS sequence"/>
</dbReference>
<dbReference type="RefSeq" id="WP_179238566.1">
    <property type="nucleotide sequence ID" value="NZ_JACBNQ010000014.1"/>
</dbReference>
<keyword evidence="4 8" id="KW-0479">Metal-binding</keyword>
<comment type="catalytic activity">
    <reaction evidence="8">
        <text>L-tyrosyl-[protein] + UTP = O-(5'-uridylyl)-L-tyrosyl-[protein] + diphosphate</text>
        <dbReference type="Rhea" id="RHEA:83887"/>
        <dbReference type="Rhea" id="RHEA-COMP:10136"/>
        <dbReference type="Rhea" id="RHEA-COMP:20238"/>
        <dbReference type="ChEBI" id="CHEBI:33019"/>
        <dbReference type="ChEBI" id="CHEBI:46398"/>
        <dbReference type="ChEBI" id="CHEBI:46858"/>
        <dbReference type="ChEBI" id="CHEBI:90602"/>
    </reaction>
</comment>
<feature type="binding site" evidence="8">
    <location>
        <position position="266"/>
    </location>
    <ligand>
        <name>ATP</name>
        <dbReference type="ChEBI" id="CHEBI:30616"/>
    </ligand>
</feature>
<feature type="active site" description="Proton acceptor" evidence="8">
    <location>
        <position position="256"/>
    </location>
</feature>
<organism evidence="9 10">
    <name type="scientific">Sedimentibacter hydroxybenzoicus DSM 7310</name>
    <dbReference type="NCBI Taxonomy" id="1123245"/>
    <lineage>
        <taxon>Bacteria</taxon>
        <taxon>Bacillati</taxon>
        <taxon>Bacillota</taxon>
        <taxon>Tissierellia</taxon>
        <taxon>Sedimentibacter</taxon>
    </lineage>
</organism>
<evidence type="ECO:0000313" key="9">
    <source>
        <dbReference type="EMBL" id="NYB74858.1"/>
    </source>
</evidence>
<evidence type="ECO:0000256" key="4">
    <source>
        <dbReference type="ARBA" id="ARBA00022723"/>
    </source>
</evidence>
<evidence type="ECO:0000313" key="10">
    <source>
        <dbReference type="Proteomes" id="UP000611629"/>
    </source>
</evidence>
<keyword evidence="8" id="KW-0464">Manganese</keyword>
<evidence type="ECO:0000256" key="3">
    <source>
        <dbReference type="ARBA" id="ARBA00022695"/>
    </source>
</evidence>
<keyword evidence="3 8" id="KW-0548">Nucleotidyltransferase</keyword>
<evidence type="ECO:0000256" key="8">
    <source>
        <dbReference type="HAMAP-Rule" id="MF_00692"/>
    </source>
</evidence>
<feature type="binding site" evidence="8">
    <location>
        <position position="94"/>
    </location>
    <ligand>
        <name>ATP</name>
        <dbReference type="ChEBI" id="CHEBI:30616"/>
    </ligand>
</feature>